<dbReference type="STRING" id="149040.A0A194XBF7"/>
<evidence type="ECO:0000313" key="4">
    <source>
        <dbReference type="Proteomes" id="UP000070700"/>
    </source>
</evidence>
<dbReference type="AlphaFoldDB" id="A0A194XBF7"/>
<dbReference type="InterPro" id="IPR057683">
    <property type="entry name" value="DUF7923"/>
</dbReference>
<protein>
    <recommendedName>
        <fullName evidence="2">DUF7923 domain-containing protein</fullName>
    </recommendedName>
</protein>
<dbReference type="Pfam" id="PF25540">
    <property type="entry name" value="DUF7923"/>
    <property type="match status" value="1"/>
</dbReference>
<sequence>MECAVEGEDYRSRLKEFQDVEARRLQFIEEMLSKLDTVTADLERVTQDRAREVSILKADLETEREARRGLQEKNGNLLLSVSKMEQARFVLVLVDADADIYLFRDGLLAQGGQGGQFAAEELIAKVREYLATFESFKDAAKIPIMVKAYANFSGLAQACMRDKKVVSMEAMMEFWCGFTRRFPLVDFINVGPGKEEADSKLREVLAHHIVSPLCEHVLLACCHDAGYVPVLRQYAAQKDFSSRITLIASGPFRGDMVSLGLRTTKSFEPLFGHVKSSQSVRSYAEVGAVAPRPPSTSKAVLSVQDLKLSGKPVANCDRLRPILFNEAGKRIDKPLSVHGDCVKEIRKRNLCSWHYLRADCIVDGCKKVHDFRRPLTPKNYDALWCISRENVCRRLSKHGKCEDDQCIFGHGFV</sequence>
<feature type="domain" description="DUF7923" evidence="2">
    <location>
        <begin position="85"/>
        <end position="265"/>
    </location>
</feature>
<keyword evidence="1" id="KW-0175">Coiled coil</keyword>
<name>A0A194XBF7_MOLSC</name>
<feature type="coiled-coil region" evidence="1">
    <location>
        <begin position="28"/>
        <end position="73"/>
    </location>
</feature>
<dbReference type="OrthoDB" id="2270193at2759"/>
<dbReference type="RefSeq" id="XP_018071856.1">
    <property type="nucleotide sequence ID" value="XM_018222507.1"/>
</dbReference>
<evidence type="ECO:0000256" key="1">
    <source>
        <dbReference type="SAM" id="Coils"/>
    </source>
</evidence>
<keyword evidence="4" id="KW-1185">Reference proteome</keyword>
<dbReference type="InParanoid" id="A0A194XBF7"/>
<reference evidence="3 4" key="1">
    <citation type="submission" date="2015-10" db="EMBL/GenBank/DDBJ databases">
        <title>Full genome of DAOMC 229536 Phialocephala scopiformis, a fungal endophyte of spruce producing the potent anti-insectan compound rugulosin.</title>
        <authorList>
            <consortium name="DOE Joint Genome Institute"/>
            <person name="Walker A.K."/>
            <person name="Frasz S.L."/>
            <person name="Seifert K.A."/>
            <person name="Miller J.D."/>
            <person name="Mondo S.J."/>
            <person name="Labutti K."/>
            <person name="Lipzen A."/>
            <person name="Dockter R."/>
            <person name="Kennedy M."/>
            <person name="Grigoriev I.V."/>
            <person name="Spatafora J.W."/>
        </authorList>
    </citation>
    <scope>NUCLEOTIDE SEQUENCE [LARGE SCALE GENOMIC DNA]</scope>
    <source>
        <strain evidence="3 4">CBS 120377</strain>
    </source>
</reference>
<dbReference type="PANTHER" id="PTHR37543:SF1">
    <property type="entry name" value="CCCH ZINC FINGER DNA BINDING PROTEIN (AFU_ORTHOLOGUE AFUA_5G12760)"/>
    <property type="match status" value="1"/>
</dbReference>
<dbReference type="PANTHER" id="PTHR37543">
    <property type="entry name" value="CCCH ZINC FINGER DNA BINDING PROTEIN (AFU_ORTHOLOGUE AFUA_5G12760)"/>
    <property type="match status" value="1"/>
</dbReference>
<organism evidence="3 4">
    <name type="scientific">Mollisia scopiformis</name>
    <name type="common">Conifer needle endophyte fungus</name>
    <name type="synonym">Phialocephala scopiformis</name>
    <dbReference type="NCBI Taxonomy" id="149040"/>
    <lineage>
        <taxon>Eukaryota</taxon>
        <taxon>Fungi</taxon>
        <taxon>Dikarya</taxon>
        <taxon>Ascomycota</taxon>
        <taxon>Pezizomycotina</taxon>
        <taxon>Leotiomycetes</taxon>
        <taxon>Helotiales</taxon>
        <taxon>Mollisiaceae</taxon>
        <taxon>Mollisia</taxon>
    </lineage>
</organism>
<accession>A0A194XBF7</accession>
<dbReference type="EMBL" id="KQ947414">
    <property type="protein sequence ID" value="KUJ17501.1"/>
    <property type="molecule type" value="Genomic_DNA"/>
</dbReference>
<evidence type="ECO:0000313" key="3">
    <source>
        <dbReference type="EMBL" id="KUJ17501.1"/>
    </source>
</evidence>
<dbReference type="KEGG" id="psco:LY89DRAFT_781698"/>
<dbReference type="GeneID" id="28832233"/>
<proteinExistence type="predicted"/>
<dbReference type="Proteomes" id="UP000070700">
    <property type="component" value="Unassembled WGS sequence"/>
</dbReference>
<gene>
    <name evidence="3" type="ORF">LY89DRAFT_781698</name>
</gene>
<evidence type="ECO:0000259" key="2">
    <source>
        <dbReference type="Pfam" id="PF25540"/>
    </source>
</evidence>